<keyword evidence="5" id="KW-1185">Reference proteome</keyword>
<dbReference type="InterPro" id="IPR028133">
    <property type="entry name" value="Dynamitin"/>
</dbReference>
<keyword evidence="3" id="KW-0963">Cytoplasm</keyword>
<organism evidence="5 6">
    <name type="scientific">Panagrellus redivivus</name>
    <name type="common">Microworm</name>
    <dbReference type="NCBI Taxonomy" id="6233"/>
    <lineage>
        <taxon>Eukaryota</taxon>
        <taxon>Metazoa</taxon>
        <taxon>Ecdysozoa</taxon>
        <taxon>Nematoda</taxon>
        <taxon>Chromadorea</taxon>
        <taxon>Rhabditida</taxon>
        <taxon>Tylenchina</taxon>
        <taxon>Panagrolaimomorpha</taxon>
        <taxon>Panagrolaimoidea</taxon>
        <taxon>Panagrolaimidae</taxon>
        <taxon>Panagrellus</taxon>
    </lineage>
</organism>
<dbReference type="Pfam" id="PF04912">
    <property type="entry name" value="Dynamitin"/>
    <property type="match status" value="2"/>
</dbReference>
<proteinExistence type="inferred from homology"/>
<comment type="subcellular location">
    <subcellularLocation>
        <location evidence="1">Cytoplasm</location>
    </subcellularLocation>
</comment>
<evidence type="ECO:0000256" key="1">
    <source>
        <dbReference type="ARBA" id="ARBA00004496"/>
    </source>
</evidence>
<dbReference type="GO" id="GO:0005869">
    <property type="term" value="C:dynactin complex"/>
    <property type="evidence" value="ECO:0007669"/>
    <property type="project" value="InterPro"/>
</dbReference>
<dbReference type="GO" id="GO:0030286">
    <property type="term" value="C:dynein complex"/>
    <property type="evidence" value="ECO:0007669"/>
    <property type="project" value="UniProtKB-KW"/>
</dbReference>
<evidence type="ECO:0000313" key="6">
    <source>
        <dbReference type="WBParaSite" id="Pan_g21779.t1"/>
    </source>
</evidence>
<accession>A0A7E4VK43</accession>
<comment type="similarity">
    <text evidence="2">Belongs to the dynactin subunit 2 family.</text>
</comment>
<dbReference type="GO" id="GO:0005737">
    <property type="term" value="C:cytoplasm"/>
    <property type="evidence" value="ECO:0007669"/>
    <property type="project" value="UniProtKB-SubCell"/>
</dbReference>
<dbReference type="AlphaFoldDB" id="A0A7E4VK43"/>
<keyword evidence="4" id="KW-0243">Dynein</keyword>
<reference evidence="5" key="1">
    <citation type="journal article" date="2013" name="Genetics">
        <title>The draft genome and transcriptome of Panagrellus redivivus are shaped by the harsh demands of a free-living lifestyle.</title>
        <authorList>
            <person name="Srinivasan J."/>
            <person name="Dillman A.R."/>
            <person name="Macchietto M.G."/>
            <person name="Heikkinen L."/>
            <person name="Lakso M."/>
            <person name="Fracchia K.M."/>
            <person name="Antoshechkin I."/>
            <person name="Mortazavi A."/>
            <person name="Wong G."/>
            <person name="Sternberg P.W."/>
        </authorList>
    </citation>
    <scope>NUCLEOTIDE SEQUENCE [LARGE SCALE GENOMIC DNA]</scope>
    <source>
        <strain evidence="5">MT8872</strain>
    </source>
</reference>
<evidence type="ECO:0000256" key="2">
    <source>
        <dbReference type="ARBA" id="ARBA00006176"/>
    </source>
</evidence>
<sequence length="331" mass="36493">MAEVKEIIYETPDVPEAYEEPKEEKFDDAENIERVHLNVDEAMKKFAGRFISADNVDFTGLSTRRRPKGYSTGHYVIEYVGPQYDEPETIDQRYNRLLMEAEELQAQIASKESTTPDVAVNKSHLDYLTKQLEKIDIAVAAGKAPSPASDSDTASATSADGHAVTPAALARYEARLSKLERALGTSSDQSIGIPEPIYTAIDSLNLRLDAMDPIKMDSCLTKLNEVLAQNKALEKKDGTNAVLDRIDEVYKTAVTLSENTPVLEAVVQRLRSLAQLHEQLSDSSARISELRTGKTQIMQAIDSNLKGLAELKSEFTSTTASLRAELATIKK</sequence>
<dbReference type="Proteomes" id="UP000492821">
    <property type="component" value="Unassembled WGS sequence"/>
</dbReference>
<dbReference type="WBParaSite" id="Pan_g21779.t1">
    <property type="protein sequence ID" value="Pan_g21779.t1"/>
    <property type="gene ID" value="Pan_g21779"/>
</dbReference>
<dbReference type="PANTHER" id="PTHR15346">
    <property type="entry name" value="DYNACTIN SUBUNIT"/>
    <property type="match status" value="1"/>
</dbReference>
<reference evidence="6" key="2">
    <citation type="submission" date="2020-10" db="UniProtKB">
        <authorList>
            <consortium name="WormBaseParasite"/>
        </authorList>
    </citation>
    <scope>IDENTIFICATION</scope>
</reference>
<protein>
    <submittedName>
        <fullName evidence="6">Dynactin subunit 2</fullName>
    </submittedName>
</protein>
<dbReference type="GO" id="GO:0007017">
    <property type="term" value="P:microtubule-based process"/>
    <property type="evidence" value="ECO:0007669"/>
    <property type="project" value="InterPro"/>
</dbReference>
<evidence type="ECO:0000256" key="4">
    <source>
        <dbReference type="ARBA" id="ARBA00023017"/>
    </source>
</evidence>
<evidence type="ECO:0000313" key="5">
    <source>
        <dbReference type="Proteomes" id="UP000492821"/>
    </source>
</evidence>
<evidence type="ECO:0000256" key="3">
    <source>
        <dbReference type="ARBA" id="ARBA00022490"/>
    </source>
</evidence>
<name>A0A7E4VK43_PANRE</name>